<dbReference type="AlphaFoldDB" id="A0A1G7WEQ7"/>
<dbReference type="Proteomes" id="UP000826616">
    <property type="component" value="Chromosome"/>
</dbReference>
<evidence type="ECO:0000256" key="6">
    <source>
        <dbReference type="ARBA" id="ARBA00022692"/>
    </source>
</evidence>
<keyword evidence="9 10" id="KW-0472">Membrane</keyword>
<proteinExistence type="inferred from homology"/>
<dbReference type="GO" id="GO:0009425">
    <property type="term" value="C:bacterial-type flagellum basal body"/>
    <property type="evidence" value="ECO:0007669"/>
    <property type="project" value="InterPro"/>
</dbReference>
<dbReference type="RefSeq" id="WP_057898414.1">
    <property type="nucleotide sequence ID" value="NZ_CP080764.1"/>
</dbReference>
<accession>A0A1G7WEQ7</accession>
<evidence type="ECO:0000313" key="14">
    <source>
        <dbReference type="Proteomes" id="UP000826616"/>
    </source>
</evidence>
<evidence type="ECO:0000256" key="4">
    <source>
        <dbReference type="ARBA" id="ARBA00022475"/>
    </source>
</evidence>
<keyword evidence="12" id="KW-0282">Flagellum</keyword>
<name>A0A1G7WEQ7_ANETH</name>
<keyword evidence="12" id="KW-0966">Cell projection</keyword>
<dbReference type="EMBL" id="CP080764">
    <property type="protein sequence ID" value="QYY41574.1"/>
    <property type="molecule type" value="Genomic_DNA"/>
</dbReference>
<evidence type="ECO:0000256" key="3">
    <source>
        <dbReference type="ARBA" id="ARBA00008281"/>
    </source>
</evidence>
<dbReference type="PANTHER" id="PTHR35091">
    <property type="entry name" value="FLAGELLAR PROTEIN FLIL"/>
    <property type="match status" value="1"/>
</dbReference>
<evidence type="ECO:0000256" key="7">
    <source>
        <dbReference type="ARBA" id="ARBA00022779"/>
    </source>
</evidence>
<dbReference type="Pfam" id="PF03748">
    <property type="entry name" value="FliL"/>
    <property type="match status" value="1"/>
</dbReference>
<reference evidence="12 13" key="1">
    <citation type="submission" date="2016-10" db="EMBL/GenBank/DDBJ databases">
        <authorList>
            <person name="de Groot N.N."/>
        </authorList>
    </citation>
    <scope>NUCLEOTIDE SEQUENCE [LARGE SCALE GENOMIC DNA]</scope>
    <source>
        <strain evidence="12 13">L 420-91</strain>
    </source>
</reference>
<evidence type="ECO:0000313" key="12">
    <source>
        <dbReference type="EMBL" id="SDG70453.1"/>
    </source>
</evidence>
<dbReference type="EMBL" id="FNDE01000001">
    <property type="protein sequence ID" value="SDG70453.1"/>
    <property type="molecule type" value="Genomic_DNA"/>
</dbReference>
<comment type="similarity">
    <text evidence="3 10">Belongs to the FliL family.</text>
</comment>
<evidence type="ECO:0000256" key="9">
    <source>
        <dbReference type="ARBA" id="ARBA00023136"/>
    </source>
</evidence>
<dbReference type="OrthoDB" id="2381796at2"/>
<keyword evidence="4 10" id="KW-1003">Cell membrane</keyword>
<evidence type="ECO:0000256" key="1">
    <source>
        <dbReference type="ARBA" id="ARBA00002254"/>
    </source>
</evidence>
<keyword evidence="14" id="KW-1185">Reference proteome</keyword>
<evidence type="ECO:0000313" key="13">
    <source>
        <dbReference type="Proteomes" id="UP000198956"/>
    </source>
</evidence>
<dbReference type="GO" id="GO:0071978">
    <property type="term" value="P:bacterial-type flagellum-dependent swarming motility"/>
    <property type="evidence" value="ECO:0007669"/>
    <property type="project" value="TreeGrafter"/>
</dbReference>
<evidence type="ECO:0000256" key="5">
    <source>
        <dbReference type="ARBA" id="ARBA00022500"/>
    </source>
</evidence>
<comment type="subcellular location">
    <subcellularLocation>
        <location evidence="2">Cell membrane</location>
        <topology evidence="2">Single-pass membrane protein</topology>
    </subcellularLocation>
</comment>
<evidence type="ECO:0000256" key="2">
    <source>
        <dbReference type="ARBA" id="ARBA00004162"/>
    </source>
</evidence>
<organism evidence="12 13">
    <name type="scientific">Aneurinibacillus thermoaerophilus</name>
    <dbReference type="NCBI Taxonomy" id="143495"/>
    <lineage>
        <taxon>Bacteria</taxon>
        <taxon>Bacillati</taxon>
        <taxon>Bacillota</taxon>
        <taxon>Bacilli</taxon>
        <taxon>Bacillales</taxon>
        <taxon>Paenibacillaceae</taxon>
        <taxon>Aneurinibacillus group</taxon>
        <taxon>Aneurinibacillus</taxon>
    </lineage>
</organism>
<keyword evidence="5 10" id="KW-0145">Chemotaxis</keyword>
<dbReference type="InterPro" id="IPR005503">
    <property type="entry name" value="FliL"/>
</dbReference>
<keyword evidence="8 10" id="KW-1133">Transmembrane helix</keyword>
<dbReference type="GO" id="GO:0006935">
    <property type="term" value="P:chemotaxis"/>
    <property type="evidence" value="ECO:0007669"/>
    <property type="project" value="UniProtKB-KW"/>
</dbReference>
<keyword evidence="12" id="KW-0969">Cilium</keyword>
<reference evidence="11 14" key="2">
    <citation type="submission" date="2021-08" db="EMBL/GenBank/DDBJ databases">
        <title>Complete genome sequence of the strain Aneurinibacillus thermoaerophilus CCM 8960.</title>
        <authorList>
            <person name="Musilova J."/>
            <person name="Kourilova X."/>
            <person name="Pernicova I."/>
            <person name="Bezdicek M."/>
            <person name="Lengerova M."/>
            <person name="Obruca S."/>
            <person name="Sedlar K."/>
        </authorList>
    </citation>
    <scope>NUCLEOTIDE SEQUENCE [LARGE SCALE GENOMIC DNA]</scope>
    <source>
        <strain evidence="11 14">CCM 8960</strain>
    </source>
</reference>
<evidence type="ECO:0000313" key="11">
    <source>
        <dbReference type="EMBL" id="QYY41574.1"/>
    </source>
</evidence>
<feature type="transmembrane region" description="Helical" evidence="10">
    <location>
        <begin position="6"/>
        <end position="28"/>
    </location>
</feature>
<dbReference type="PANTHER" id="PTHR35091:SF2">
    <property type="entry name" value="FLAGELLAR PROTEIN FLIL"/>
    <property type="match status" value="1"/>
</dbReference>
<dbReference type="GeneID" id="97142011"/>
<keyword evidence="6 10" id="KW-0812">Transmembrane</keyword>
<evidence type="ECO:0000256" key="10">
    <source>
        <dbReference type="RuleBase" id="RU364125"/>
    </source>
</evidence>
<dbReference type="Proteomes" id="UP000198956">
    <property type="component" value="Unassembled WGS sequence"/>
</dbReference>
<dbReference type="GO" id="GO:0005886">
    <property type="term" value="C:plasma membrane"/>
    <property type="evidence" value="ECO:0007669"/>
    <property type="project" value="UniProtKB-SubCell"/>
</dbReference>
<sequence length="150" mass="16988">MANSRLLSITLIILMSITLIVVVSFILWQTYKKPESAMQIQQVEAKVSAEEFEKATLETEEIRTNLLTGDLILAKFAIQAQNEKTKHELELRKPQVIHIILKTLSSMKPEEIQGPAGMKKVEEAIKKELNQLLEEGKVVNVITTHRIVDV</sequence>
<protein>
    <recommendedName>
        <fullName evidence="10">Flagellar protein FliL</fullName>
    </recommendedName>
</protein>
<keyword evidence="7 10" id="KW-0283">Flagellar rotation</keyword>
<comment type="function">
    <text evidence="1 10">Controls the rotational direction of flagella during chemotaxis.</text>
</comment>
<gene>
    <name evidence="11" type="ORF">K3F53_11570</name>
    <name evidence="12" type="ORF">SAMN04489735_1001185</name>
</gene>
<evidence type="ECO:0000256" key="8">
    <source>
        <dbReference type="ARBA" id="ARBA00022989"/>
    </source>
</evidence>